<sequence>MYLRCLADDELRKWVSYLAWAEFWYNNAFQASAGMTPFRALYGRDPPTLVSYTEGRTANPEVASVLQDRDEILQQLKHNLSHAQLRMKNQADKKRREVELQIADWAFVRFQPYRHLSLRLHRNQKLGPRYFGPYKVLQRLGPVAYELDLPEQTRIHPVFHISQLKRCHGEPSQQFTPLPLLPAIPAERNPALEDKDALREGGTVTYTEEGPLEANNHPTNMEDTTAGVGPESHRGVRERRVPRALEDFVMH</sequence>
<protein>
    <recommendedName>
        <fullName evidence="2">Tf2-1-like SH3-like domain-containing protein</fullName>
    </recommendedName>
</protein>
<dbReference type="PANTHER" id="PTHR45835">
    <property type="entry name" value="YALI0A06105P"/>
    <property type="match status" value="1"/>
</dbReference>
<feature type="region of interest" description="Disordered" evidence="1">
    <location>
        <begin position="206"/>
        <end position="237"/>
    </location>
</feature>
<evidence type="ECO:0000256" key="1">
    <source>
        <dbReference type="SAM" id="MobiDB-lite"/>
    </source>
</evidence>
<reference evidence="3" key="1">
    <citation type="submission" date="2023-05" db="EMBL/GenBank/DDBJ databases">
        <title>Genome and transcriptome analyses reveal genes involved in the formation of fine ridges on petal epidermal cells in Hibiscus trionum.</title>
        <authorList>
            <person name="Koshimizu S."/>
            <person name="Masuda S."/>
            <person name="Ishii T."/>
            <person name="Shirasu K."/>
            <person name="Hoshino A."/>
            <person name="Arita M."/>
        </authorList>
    </citation>
    <scope>NUCLEOTIDE SEQUENCE</scope>
    <source>
        <strain evidence="3">Hamamatsu line</strain>
    </source>
</reference>
<dbReference type="Gene3D" id="3.30.420.10">
    <property type="entry name" value="Ribonuclease H-like superfamily/Ribonuclease H"/>
    <property type="match status" value="1"/>
</dbReference>
<organism evidence="3 4">
    <name type="scientific">Hibiscus trionum</name>
    <name type="common">Flower of an hour</name>
    <dbReference type="NCBI Taxonomy" id="183268"/>
    <lineage>
        <taxon>Eukaryota</taxon>
        <taxon>Viridiplantae</taxon>
        <taxon>Streptophyta</taxon>
        <taxon>Embryophyta</taxon>
        <taxon>Tracheophyta</taxon>
        <taxon>Spermatophyta</taxon>
        <taxon>Magnoliopsida</taxon>
        <taxon>eudicotyledons</taxon>
        <taxon>Gunneridae</taxon>
        <taxon>Pentapetalae</taxon>
        <taxon>rosids</taxon>
        <taxon>malvids</taxon>
        <taxon>Malvales</taxon>
        <taxon>Malvaceae</taxon>
        <taxon>Malvoideae</taxon>
        <taxon>Hibiscus</taxon>
    </lineage>
</organism>
<dbReference type="PANTHER" id="PTHR45835:SF99">
    <property type="entry name" value="CHROMO DOMAIN-CONTAINING PROTEIN-RELATED"/>
    <property type="match status" value="1"/>
</dbReference>
<accession>A0A9W7LN19</accession>
<dbReference type="GO" id="GO:0003676">
    <property type="term" value="F:nucleic acid binding"/>
    <property type="evidence" value="ECO:0007669"/>
    <property type="project" value="InterPro"/>
</dbReference>
<name>A0A9W7LN19_HIBTR</name>
<dbReference type="InterPro" id="IPR036397">
    <property type="entry name" value="RNaseH_sf"/>
</dbReference>
<dbReference type="OrthoDB" id="5554229at2759"/>
<gene>
    <name evidence="3" type="ORF">HRI_000659900</name>
</gene>
<proteinExistence type="predicted"/>
<dbReference type="EMBL" id="BSYR01000007">
    <property type="protein sequence ID" value="GMI69906.1"/>
    <property type="molecule type" value="Genomic_DNA"/>
</dbReference>
<keyword evidence="4" id="KW-1185">Reference proteome</keyword>
<dbReference type="Proteomes" id="UP001165190">
    <property type="component" value="Unassembled WGS sequence"/>
</dbReference>
<dbReference type="AlphaFoldDB" id="A0A9W7LN19"/>
<dbReference type="InterPro" id="IPR056924">
    <property type="entry name" value="SH3_Tf2-1"/>
</dbReference>
<dbReference type="Pfam" id="PF24626">
    <property type="entry name" value="SH3_Tf2-1"/>
    <property type="match status" value="1"/>
</dbReference>
<feature type="domain" description="Tf2-1-like SH3-like" evidence="2">
    <location>
        <begin position="104"/>
        <end position="168"/>
    </location>
</feature>
<evidence type="ECO:0000259" key="2">
    <source>
        <dbReference type="Pfam" id="PF24626"/>
    </source>
</evidence>
<evidence type="ECO:0000313" key="4">
    <source>
        <dbReference type="Proteomes" id="UP001165190"/>
    </source>
</evidence>
<evidence type="ECO:0000313" key="3">
    <source>
        <dbReference type="EMBL" id="GMI69906.1"/>
    </source>
</evidence>
<comment type="caution">
    <text evidence="3">The sequence shown here is derived from an EMBL/GenBank/DDBJ whole genome shotgun (WGS) entry which is preliminary data.</text>
</comment>